<dbReference type="GO" id="GO:0005509">
    <property type="term" value="F:calcium ion binding"/>
    <property type="evidence" value="ECO:0007669"/>
    <property type="project" value="InterPro"/>
</dbReference>
<dbReference type="PROSITE" id="PS50096">
    <property type="entry name" value="IQ"/>
    <property type="match status" value="1"/>
</dbReference>
<evidence type="ECO:0000259" key="3">
    <source>
        <dbReference type="PROSITE" id="PS50222"/>
    </source>
</evidence>
<dbReference type="InterPro" id="IPR018247">
    <property type="entry name" value="EF_Hand_1_Ca_BS"/>
</dbReference>
<gene>
    <name evidence="4" type="ORF">JG687_00012341</name>
</gene>
<organism evidence="4 5">
    <name type="scientific">Phytophthora cactorum</name>
    <dbReference type="NCBI Taxonomy" id="29920"/>
    <lineage>
        <taxon>Eukaryota</taxon>
        <taxon>Sar</taxon>
        <taxon>Stramenopiles</taxon>
        <taxon>Oomycota</taxon>
        <taxon>Peronosporomycetes</taxon>
        <taxon>Peronosporales</taxon>
        <taxon>Peronosporaceae</taxon>
        <taxon>Phytophthora</taxon>
    </lineage>
</organism>
<dbReference type="PANTHER" id="PTHR22870:SF408">
    <property type="entry name" value="OS09G0560450 PROTEIN"/>
    <property type="match status" value="1"/>
</dbReference>
<dbReference type="VEuPathDB" id="FungiDB:PC110_g14114"/>
<comment type="caution">
    <text evidence="4">The sequence shown here is derived from an EMBL/GenBank/DDBJ whole genome shotgun (WGS) entry which is preliminary data.</text>
</comment>
<dbReference type="Pfam" id="PF00415">
    <property type="entry name" value="RCC1"/>
    <property type="match status" value="2"/>
</dbReference>
<dbReference type="PROSITE" id="PS00018">
    <property type="entry name" value="EF_HAND_1"/>
    <property type="match status" value="1"/>
</dbReference>
<accession>A0A8T1U7E8</accession>
<dbReference type="OrthoDB" id="191686at2759"/>
<dbReference type="PROSITE" id="PS50222">
    <property type="entry name" value="EF_HAND_2"/>
    <property type="match status" value="1"/>
</dbReference>
<evidence type="ECO:0000313" key="4">
    <source>
        <dbReference type="EMBL" id="KAG6953526.1"/>
    </source>
</evidence>
<feature type="repeat" description="RCC1" evidence="2">
    <location>
        <begin position="528"/>
        <end position="579"/>
    </location>
</feature>
<dbReference type="InterPro" id="IPR000408">
    <property type="entry name" value="Reg_chr_condens"/>
</dbReference>
<name>A0A8T1U7E8_9STRA</name>
<dbReference type="InterPro" id="IPR002048">
    <property type="entry name" value="EF_hand_dom"/>
</dbReference>
<dbReference type="PANTHER" id="PTHR22870">
    <property type="entry name" value="REGULATOR OF CHROMOSOME CONDENSATION"/>
    <property type="match status" value="1"/>
</dbReference>
<feature type="repeat" description="RCC1" evidence="2">
    <location>
        <begin position="456"/>
        <end position="527"/>
    </location>
</feature>
<proteinExistence type="predicted"/>
<dbReference type="EMBL" id="JAENGZ010000819">
    <property type="protein sequence ID" value="KAG6953526.1"/>
    <property type="molecule type" value="Genomic_DNA"/>
</dbReference>
<evidence type="ECO:0000313" key="5">
    <source>
        <dbReference type="Proteomes" id="UP000688947"/>
    </source>
</evidence>
<dbReference type="PROSITE" id="PS50012">
    <property type="entry name" value="RCC1_3"/>
    <property type="match status" value="2"/>
</dbReference>
<sequence length="629" mass="68979">MGGRFSRVQYREQDAAVLSHLVLLTQVWGLDEIAFLSTRLRRLSFNFCLTLQQFEDLVGLRNNPLFKTMLQRWFTTFQNTHSSTIVNGLEFLTALALTTADEKLEEKAGAVFDIFDFDDSGAITRDELGILIKSAVRGLSKATKGLGPKLAALCPMSEVAELTRQCFVHCDLDDEQDLPRSRFILWVKQTPKIVNLLRCFVQREYLSEDEAAVMIQRCGRGMLARREAAERRLEIQLELFYSPERLSSLRLYVRPDEIVGRIAVLEFGQEDVAFGADALDASELIGRLMESLVSLVKDAQNAGAVGVVIIFDFLEADAFALEVDEEDGDAHSFKIPAVMIRKSQYGELLLEQLQTPGKRPWSILSSKEDVLGKQILTAQKAGAKAVVVAQTRVDPDPVRLEMSVFGAGEGEKAPSTAGVKIPVTSIPYTVGARMKARLEGVEAEDSQCRIALTGSGTLYAWGLAENGRLGLPKGDIENEKLFQSGYDGARQKSYQFVQEPEVVSALISKEIAHISCGEDYSAAVSSDGTLYCWGSGRDGKLGTGSMDDEDIPVAIDALSSVKVARVECGVSQTVRATSTTSTWDGFSLQNVTDIVIYASTAGSHAKPFTTEQIAYNPNARCSRTTLCSI</sequence>
<reference evidence="4" key="1">
    <citation type="submission" date="2021-01" db="EMBL/GenBank/DDBJ databases">
        <title>Phytophthora aleatoria, a newly-described species from Pinus radiata is distinct from Phytophthora cactorum isolates based on comparative genomics.</title>
        <authorList>
            <person name="Mcdougal R."/>
            <person name="Panda P."/>
            <person name="Williams N."/>
            <person name="Studholme D.J."/>
        </authorList>
    </citation>
    <scope>NUCLEOTIDE SEQUENCE</scope>
    <source>
        <strain evidence="4">NZFS 3830</strain>
    </source>
</reference>
<dbReference type="InterPro" id="IPR051210">
    <property type="entry name" value="Ub_ligase/GEF_domain"/>
</dbReference>
<keyword evidence="1" id="KW-0677">Repeat</keyword>
<evidence type="ECO:0000256" key="2">
    <source>
        <dbReference type="PROSITE-ProRule" id="PRU00235"/>
    </source>
</evidence>
<feature type="domain" description="EF-hand" evidence="3">
    <location>
        <begin position="103"/>
        <end position="138"/>
    </location>
</feature>
<dbReference type="AlphaFoldDB" id="A0A8T1U7E8"/>
<dbReference type="Proteomes" id="UP000688947">
    <property type="component" value="Unassembled WGS sequence"/>
</dbReference>
<evidence type="ECO:0000256" key="1">
    <source>
        <dbReference type="ARBA" id="ARBA00022737"/>
    </source>
</evidence>
<protein>
    <recommendedName>
        <fullName evidence="3">EF-hand domain-containing protein</fullName>
    </recommendedName>
</protein>